<keyword evidence="10 12" id="KW-1133">Transmembrane helix</keyword>
<dbReference type="GO" id="GO:0017004">
    <property type="term" value="P:cytochrome complex assembly"/>
    <property type="evidence" value="ECO:0007669"/>
    <property type="project" value="UniProtKB-KW"/>
</dbReference>
<keyword evidence="8 12" id="KW-0812">Transmembrane</keyword>
<dbReference type="NCBIfam" id="TIGR03141">
    <property type="entry name" value="cytochro_ccmD"/>
    <property type="match status" value="1"/>
</dbReference>
<keyword evidence="5 12" id="KW-0813">Transport</keyword>
<dbReference type="RefSeq" id="WP_126826451.1">
    <property type="nucleotide sequence ID" value="NZ_PIQG01000002.1"/>
</dbReference>
<evidence type="ECO:0000256" key="3">
    <source>
        <dbReference type="ARBA" id="ARBA00008741"/>
    </source>
</evidence>
<evidence type="ECO:0000256" key="9">
    <source>
        <dbReference type="ARBA" id="ARBA00022748"/>
    </source>
</evidence>
<keyword evidence="7 12" id="KW-0997">Cell inner membrane</keyword>
<reference evidence="13 14" key="1">
    <citation type="journal article" date="2011" name="Front. Microbiol.">
        <title>Genomic signatures of strain selection and enhancement in Bacillus atrophaeus var. globigii, a historical biowarfare simulant.</title>
        <authorList>
            <person name="Gibbons H.S."/>
            <person name="Broomall S.M."/>
            <person name="McNew L.A."/>
            <person name="Daligault H."/>
            <person name="Chapman C."/>
            <person name="Bruce D."/>
            <person name="Karavis M."/>
            <person name="Krepps M."/>
            <person name="McGregor P.A."/>
            <person name="Hong C."/>
            <person name="Park K.H."/>
            <person name="Akmal A."/>
            <person name="Feldman A."/>
            <person name="Lin J.S."/>
            <person name="Chang W.E."/>
            <person name="Higgs B.W."/>
            <person name="Demirev P."/>
            <person name="Lindquist J."/>
            <person name="Liem A."/>
            <person name="Fochler E."/>
            <person name="Read T.D."/>
            <person name="Tapia R."/>
            <person name="Johnson S."/>
            <person name="Bishop-Lilly K.A."/>
            <person name="Detter C."/>
            <person name="Han C."/>
            <person name="Sozhamannan S."/>
            <person name="Rosenzweig C.N."/>
            <person name="Skowronski E.W."/>
        </authorList>
    </citation>
    <scope>NUCLEOTIDE SEQUENCE [LARGE SCALE GENOMIC DNA]</scope>
    <source>
        <strain evidence="13 14">PIT1</strain>
    </source>
</reference>
<evidence type="ECO:0000256" key="7">
    <source>
        <dbReference type="ARBA" id="ARBA00022519"/>
    </source>
</evidence>
<dbReference type="AlphaFoldDB" id="A0A432ZKH9"/>
<evidence type="ECO:0000256" key="5">
    <source>
        <dbReference type="ARBA" id="ARBA00022448"/>
    </source>
</evidence>
<evidence type="ECO:0000256" key="12">
    <source>
        <dbReference type="RuleBase" id="RU363101"/>
    </source>
</evidence>
<keyword evidence="11 12" id="KW-0472">Membrane</keyword>
<dbReference type="GO" id="GO:0015886">
    <property type="term" value="P:heme transport"/>
    <property type="evidence" value="ECO:0007669"/>
    <property type="project" value="InterPro"/>
</dbReference>
<evidence type="ECO:0000256" key="10">
    <source>
        <dbReference type="ARBA" id="ARBA00022989"/>
    </source>
</evidence>
<accession>A0A432ZKH9</accession>
<comment type="function">
    <text evidence="1 12">Required for the export of heme to the periplasm for the biogenesis of c-type cytochromes.</text>
</comment>
<comment type="subcellular location">
    <subcellularLocation>
        <location evidence="2 12">Cell inner membrane</location>
        <topology evidence="2 12">Single-pass membrane protein</topology>
    </subcellularLocation>
</comment>
<dbReference type="InterPro" id="IPR007078">
    <property type="entry name" value="Haem_export_protD_CcmD"/>
</dbReference>
<evidence type="ECO:0000256" key="8">
    <source>
        <dbReference type="ARBA" id="ARBA00022692"/>
    </source>
</evidence>
<keyword evidence="9 12" id="KW-0201">Cytochrome c-type biogenesis</keyword>
<dbReference type="GO" id="GO:1903607">
    <property type="term" value="P:cytochrome c biosynthetic process"/>
    <property type="evidence" value="ECO:0007669"/>
    <property type="project" value="TreeGrafter"/>
</dbReference>
<dbReference type="InterPro" id="IPR052075">
    <property type="entry name" value="Heme_exporter_D"/>
</dbReference>
<dbReference type="OrthoDB" id="9815607at2"/>
<name>A0A432ZKH9_9GAMM</name>
<evidence type="ECO:0000256" key="11">
    <source>
        <dbReference type="ARBA" id="ARBA00023136"/>
    </source>
</evidence>
<gene>
    <name evidence="13" type="primary">ccmD</name>
    <name evidence="13" type="ORF">CWI83_04740</name>
</gene>
<proteinExistence type="inferred from homology"/>
<evidence type="ECO:0000256" key="2">
    <source>
        <dbReference type="ARBA" id="ARBA00004377"/>
    </source>
</evidence>
<sequence>MAFESWHDFIAMGGYGFYVWLSFAGTFFALAGLMIHTMLVRKNLRKLCAQEAARQQRLARRKQQRSSKA</sequence>
<keyword evidence="14" id="KW-1185">Reference proteome</keyword>
<comment type="similarity">
    <text evidence="3 12">Belongs to the CcmD/CycX/HelD family.</text>
</comment>
<dbReference type="Proteomes" id="UP000288279">
    <property type="component" value="Unassembled WGS sequence"/>
</dbReference>
<evidence type="ECO:0000313" key="13">
    <source>
        <dbReference type="EMBL" id="RUO78340.1"/>
    </source>
</evidence>
<evidence type="ECO:0000313" key="14">
    <source>
        <dbReference type="Proteomes" id="UP000288279"/>
    </source>
</evidence>
<dbReference type="EMBL" id="PIQG01000002">
    <property type="protein sequence ID" value="RUO78340.1"/>
    <property type="molecule type" value="Genomic_DNA"/>
</dbReference>
<protein>
    <recommendedName>
        <fullName evidence="4 12">Heme exporter protein D</fullName>
    </recommendedName>
</protein>
<organism evidence="13 14">
    <name type="scientific">Pseudidiomarina taiwanensis</name>
    <dbReference type="NCBI Taxonomy" id="337250"/>
    <lineage>
        <taxon>Bacteria</taxon>
        <taxon>Pseudomonadati</taxon>
        <taxon>Pseudomonadota</taxon>
        <taxon>Gammaproteobacteria</taxon>
        <taxon>Alteromonadales</taxon>
        <taxon>Idiomarinaceae</taxon>
        <taxon>Pseudidiomarina</taxon>
    </lineage>
</organism>
<evidence type="ECO:0000256" key="4">
    <source>
        <dbReference type="ARBA" id="ARBA00016461"/>
    </source>
</evidence>
<dbReference type="GO" id="GO:0005886">
    <property type="term" value="C:plasma membrane"/>
    <property type="evidence" value="ECO:0007669"/>
    <property type="project" value="UniProtKB-SubCell"/>
</dbReference>
<feature type="transmembrane region" description="Helical" evidence="12">
    <location>
        <begin position="15"/>
        <end position="35"/>
    </location>
</feature>
<comment type="caution">
    <text evidence="13">The sequence shown here is derived from an EMBL/GenBank/DDBJ whole genome shotgun (WGS) entry which is preliminary data.</text>
</comment>
<dbReference type="PANTHER" id="PTHR37531">
    <property type="entry name" value="HEME EXPORTER PROTEIN D"/>
    <property type="match status" value="1"/>
</dbReference>
<dbReference type="Pfam" id="PF04995">
    <property type="entry name" value="CcmD"/>
    <property type="match status" value="1"/>
</dbReference>
<keyword evidence="6 12" id="KW-1003">Cell membrane</keyword>
<evidence type="ECO:0000256" key="6">
    <source>
        <dbReference type="ARBA" id="ARBA00022475"/>
    </source>
</evidence>
<evidence type="ECO:0000256" key="1">
    <source>
        <dbReference type="ARBA" id="ARBA00002442"/>
    </source>
</evidence>
<dbReference type="PANTHER" id="PTHR37531:SF1">
    <property type="entry name" value="HEME EXPORTER PROTEIN D"/>
    <property type="match status" value="1"/>
</dbReference>